<evidence type="ECO:0000256" key="12">
    <source>
        <dbReference type="PIRSR" id="PIRSR605002-3"/>
    </source>
</evidence>
<keyword evidence="6 13" id="KW-0963">Cytoplasm</keyword>
<comment type="cofactor">
    <cofactor evidence="12">
        <name>Mg(2+)</name>
        <dbReference type="ChEBI" id="CHEBI:18420"/>
    </cofactor>
</comment>
<evidence type="ECO:0000256" key="13">
    <source>
        <dbReference type="RuleBase" id="RU361118"/>
    </source>
</evidence>
<reference evidence="14" key="1">
    <citation type="submission" date="2021-05" db="EMBL/GenBank/DDBJ databases">
        <title>The genome of the haptophyte Pavlova lutheri (Diacronema luteri, Pavlovales) - a model for lipid biosynthesis in eukaryotic algae.</title>
        <authorList>
            <person name="Hulatt C.J."/>
            <person name="Posewitz M.C."/>
        </authorList>
    </citation>
    <scope>NUCLEOTIDE SEQUENCE</scope>
    <source>
        <strain evidence="14">NIVA-4/92</strain>
    </source>
</reference>
<feature type="active site" description="Proton donor/acceptor" evidence="10">
    <location>
        <position position="13"/>
    </location>
</feature>
<comment type="catalytic activity">
    <reaction evidence="13">
        <text>alpha-D-mannose 1-phosphate = D-mannose 6-phosphate</text>
        <dbReference type="Rhea" id="RHEA:11140"/>
        <dbReference type="ChEBI" id="CHEBI:58409"/>
        <dbReference type="ChEBI" id="CHEBI:58735"/>
        <dbReference type="EC" id="5.4.2.8"/>
    </reaction>
</comment>
<feature type="binding site" evidence="12">
    <location>
        <position position="207"/>
    </location>
    <ligand>
        <name>Mg(2+)</name>
        <dbReference type="ChEBI" id="CHEBI:18420"/>
        <label>1</label>
    </ligand>
</feature>
<feature type="binding site" evidence="12">
    <location>
        <position position="224"/>
    </location>
    <ligand>
        <name>Mg(2+)</name>
        <dbReference type="ChEBI" id="CHEBI:18420"/>
        <label>1</label>
    </ligand>
</feature>
<feature type="active site" description="Nucleophile" evidence="10">
    <location>
        <position position="11"/>
    </location>
</feature>
<dbReference type="PANTHER" id="PTHR10466:SF0">
    <property type="entry name" value="PHOSPHOMANNOMUTASE"/>
    <property type="match status" value="1"/>
</dbReference>
<dbReference type="InterPro" id="IPR006379">
    <property type="entry name" value="HAD-SF_hydro_IIB"/>
</dbReference>
<feature type="binding site" evidence="11">
    <location>
        <position position="181"/>
    </location>
    <ligand>
        <name>alpha-D-mannose 1-phosphate</name>
        <dbReference type="ChEBI" id="CHEBI:58409"/>
    </ligand>
</feature>
<dbReference type="CDD" id="cd02585">
    <property type="entry name" value="HAD_PMM"/>
    <property type="match status" value="1"/>
</dbReference>
<evidence type="ECO:0000256" key="4">
    <source>
        <dbReference type="ARBA" id="ARBA00011738"/>
    </source>
</evidence>
<proteinExistence type="inferred from homology"/>
<comment type="subcellular location">
    <subcellularLocation>
        <location evidence="1 13">Cytoplasm</location>
    </subcellularLocation>
</comment>
<sequence>MGREQVLCLFDVDGTLAKSMNKATPEMLALLKQLRGKVLIGVVGGSNIGKQQEQLGKDCLNDFDYFFSENGLCAWKNGNVLATTSIKDHLGEKNIKDLVNFCLRYIADLDIPIKRGTFFEFRNGMINVCPIGRNCSQAERDAFEQFDAKAGVRSKFVAELKKRFADKMGLQFSIGGQISFDVFPIGWDKTFCLRYVEHVPTVHFFGDRTMQGGNDFEIYSHPRTIGHAVTDPAHTMRLLRELFFKEVPAPLPLVSLPQKLPPPPPPPPPPESLFPSASALFATALLAAAAGLVMQQPGF</sequence>
<keyword evidence="7 12" id="KW-0479">Metal-binding</keyword>
<evidence type="ECO:0000256" key="11">
    <source>
        <dbReference type="PIRSR" id="PIRSR605002-2"/>
    </source>
</evidence>
<feature type="binding site" evidence="12">
    <location>
        <position position="13"/>
    </location>
    <ligand>
        <name>Mg(2+)</name>
        <dbReference type="ChEBI" id="CHEBI:18420"/>
        <label>1</label>
    </ligand>
</feature>
<evidence type="ECO:0000256" key="2">
    <source>
        <dbReference type="ARBA" id="ARBA00004699"/>
    </source>
</evidence>
<dbReference type="OrthoDB" id="10264771at2759"/>
<evidence type="ECO:0000256" key="9">
    <source>
        <dbReference type="ARBA" id="ARBA00023235"/>
    </source>
</evidence>
<gene>
    <name evidence="14" type="ORF">KFE25_003308</name>
</gene>
<keyword evidence="8 12" id="KW-0460">Magnesium</keyword>
<dbReference type="EMBL" id="JAGTXO010000013">
    <property type="protein sequence ID" value="KAG8464245.1"/>
    <property type="molecule type" value="Genomic_DNA"/>
</dbReference>
<dbReference type="Gene3D" id="3.40.50.1000">
    <property type="entry name" value="HAD superfamily/HAD-like"/>
    <property type="match status" value="1"/>
</dbReference>
<protein>
    <recommendedName>
        <fullName evidence="5 13">Phosphomannomutase</fullName>
        <ecNumber evidence="5 13">5.4.2.8</ecNumber>
    </recommendedName>
</protein>
<dbReference type="GO" id="GO:0004615">
    <property type="term" value="F:phosphomannomutase activity"/>
    <property type="evidence" value="ECO:0007669"/>
    <property type="project" value="UniProtKB-EC"/>
</dbReference>
<comment type="pathway">
    <text evidence="2 13">Nucleotide-sugar biosynthesis; GDP-alpha-D-mannose biosynthesis; alpha-D-mannose 1-phosphate from D-fructose 6-phosphate: step 2/2.</text>
</comment>
<dbReference type="EC" id="5.4.2.8" evidence="5 13"/>
<dbReference type="SUPFAM" id="SSF56784">
    <property type="entry name" value="HAD-like"/>
    <property type="match status" value="1"/>
</dbReference>
<organism evidence="14 15">
    <name type="scientific">Diacronema lutheri</name>
    <name type="common">Unicellular marine alga</name>
    <name type="synonym">Monochrysis lutheri</name>
    <dbReference type="NCBI Taxonomy" id="2081491"/>
    <lineage>
        <taxon>Eukaryota</taxon>
        <taxon>Haptista</taxon>
        <taxon>Haptophyta</taxon>
        <taxon>Pavlovophyceae</taxon>
        <taxon>Pavlovales</taxon>
        <taxon>Pavlovaceae</taxon>
        <taxon>Diacronema</taxon>
    </lineage>
</organism>
<accession>A0A8J5XRT3</accession>
<evidence type="ECO:0000313" key="15">
    <source>
        <dbReference type="Proteomes" id="UP000751190"/>
    </source>
</evidence>
<dbReference type="Gene3D" id="3.30.1240.20">
    <property type="match status" value="1"/>
</dbReference>
<evidence type="ECO:0000313" key="14">
    <source>
        <dbReference type="EMBL" id="KAG8464245.1"/>
    </source>
</evidence>
<dbReference type="GO" id="GO:0006013">
    <property type="term" value="P:mannose metabolic process"/>
    <property type="evidence" value="ECO:0007669"/>
    <property type="project" value="TreeGrafter"/>
</dbReference>
<keyword evidence="15" id="KW-1185">Reference proteome</keyword>
<name>A0A8J5XRT3_DIALT</name>
<evidence type="ECO:0000256" key="10">
    <source>
        <dbReference type="PIRSR" id="PIRSR605002-1"/>
    </source>
</evidence>
<dbReference type="InterPro" id="IPR043169">
    <property type="entry name" value="PMM_cap"/>
</dbReference>
<feature type="binding site" evidence="12">
    <location>
        <position position="11"/>
    </location>
    <ligand>
        <name>Mg(2+)</name>
        <dbReference type="ChEBI" id="CHEBI:18420"/>
        <label>1</label>
    </ligand>
</feature>
<evidence type="ECO:0000256" key="7">
    <source>
        <dbReference type="ARBA" id="ARBA00022723"/>
    </source>
</evidence>
<feature type="binding site" evidence="12">
    <location>
        <position position="219"/>
    </location>
    <ligand>
        <name>Mg(2+)</name>
        <dbReference type="ChEBI" id="CHEBI:18420"/>
        <label>1</label>
    </ligand>
</feature>
<dbReference type="GO" id="GO:0005829">
    <property type="term" value="C:cytosol"/>
    <property type="evidence" value="ECO:0007669"/>
    <property type="project" value="TreeGrafter"/>
</dbReference>
<dbReference type="UniPathway" id="UPA00126">
    <property type="reaction ID" value="UER00424"/>
</dbReference>
<comment type="subunit">
    <text evidence="4 13">Homodimer.</text>
</comment>
<dbReference type="Pfam" id="PF03332">
    <property type="entry name" value="PMM"/>
    <property type="match status" value="1"/>
</dbReference>
<dbReference type="InterPro" id="IPR023214">
    <property type="entry name" value="HAD_sf"/>
</dbReference>
<feature type="binding site" evidence="11">
    <location>
        <position position="140"/>
    </location>
    <ligand>
        <name>alpha-D-mannose 1-phosphate</name>
        <dbReference type="ChEBI" id="CHEBI:58409"/>
    </ligand>
</feature>
<dbReference type="PANTHER" id="PTHR10466">
    <property type="entry name" value="PHOSPHOMANNOMUTASE"/>
    <property type="match status" value="1"/>
</dbReference>
<comment type="similarity">
    <text evidence="3 13">Belongs to the eukaryotic PMM family.</text>
</comment>
<evidence type="ECO:0000256" key="8">
    <source>
        <dbReference type="ARBA" id="ARBA00022842"/>
    </source>
</evidence>
<feature type="binding site" evidence="11">
    <location>
        <position position="179"/>
    </location>
    <ligand>
        <name>alpha-D-mannose 1-phosphate</name>
        <dbReference type="ChEBI" id="CHEBI:58409"/>
    </ligand>
</feature>
<dbReference type="InterPro" id="IPR036412">
    <property type="entry name" value="HAD-like_sf"/>
</dbReference>
<dbReference type="SFLD" id="SFLDG01140">
    <property type="entry name" value="C2.B:_Phosphomannomutase_and_P"/>
    <property type="match status" value="1"/>
</dbReference>
<keyword evidence="9 13" id="KW-0413">Isomerase</keyword>
<dbReference type="GO" id="GO:0046872">
    <property type="term" value="F:metal ion binding"/>
    <property type="evidence" value="ECO:0007669"/>
    <property type="project" value="UniProtKB-KW"/>
</dbReference>
<comment type="function">
    <text evidence="13">Involved in the synthesis of the GDP-mannose and dolichol-phosphate-mannose required for a number of critical mannosyl transfer reactions.</text>
</comment>
<dbReference type="OMA" id="ISHRVYT"/>
<dbReference type="NCBIfam" id="TIGR01484">
    <property type="entry name" value="HAD-SF-IIB"/>
    <property type="match status" value="1"/>
</dbReference>
<dbReference type="Proteomes" id="UP000751190">
    <property type="component" value="Unassembled WGS sequence"/>
</dbReference>
<dbReference type="SFLD" id="SFLDS00003">
    <property type="entry name" value="Haloacid_Dehalogenase"/>
    <property type="match status" value="1"/>
</dbReference>
<dbReference type="SFLD" id="SFLDG01143">
    <property type="entry name" value="C2.B.3:_Phosphomannomutase_Lik"/>
    <property type="match status" value="1"/>
</dbReference>
<dbReference type="GO" id="GO:0009298">
    <property type="term" value="P:GDP-mannose biosynthetic process"/>
    <property type="evidence" value="ECO:0007669"/>
    <property type="project" value="UniProtKB-UniPathway"/>
</dbReference>
<evidence type="ECO:0000256" key="6">
    <source>
        <dbReference type="ARBA" id="ARBA00022490"/>
    </source>
</evidence>
<feature type="binding site" evidence="11">
    <location>
        <position position="133"/>
    </location>
    <ligand>
        <name>alpha-D-mannose 1-phosphate</name>
        <dbReference type="ChEBI" id="CHEBI:58409"/>
    </ligand>
</feature>
<comment type="caution">
    <text evidence="14">The sequence shown here is derived from an EMBL/GenBank/DDBJ whole genome shotgun (WGS) entry which is preliminary data.</text>
</comment>
<dbReference type="GO" id="GO:0006487">
    <property type="term" value="P:protein N-linked glycosylation"/>
    <property type="evidence" value="ECO:0007669"/>
    <property type="project" value="TreeGrafter"/>
</dbReference>
<evidence type="ECO:0000256" key="5">
    <source>
        <dbReference type="ARBA" id="ARBA00012730"/>
    </source>
</evidence>
<dbReference type="InterPro" id="IPR005002">
    <property type="entry name" value="PMM"/>
</dbReference>
<feature type="binding site" evidence="11">
    <location>
        <position position="122"/>
    </location>
    <ligand>
        <name>alpha-D-mannose 1-phosphate</name>
        <dbReference type="ChEBI" id="CHEBI:58409"/>
    </ligand>
</feature>
<evidence type="ECO:0000256" key="3">
    <source>
        <dbReference type="ARBA" id="ARBA00009736"/>
    </source>
</evidence>
<evidence type="ECO:0000256" key="1">
    <source>
        <dbReference type="ARBA" id="ARBA00004496"/>
    </source>
</evidence>
<dbReference type="FunFam" id="3.30.1240.20:FF:000001">
    <property type="entry name" value="Phosphomannomutase"/>
    <property type="match status" value="1"/>
</dbReference>
<dbReference type="AlphaFoldDB" id="A0A8J5XRT3"/>